<feature type="coiled-coil region" evidence="3">
    <location>
        <begin position="178"/>
        <end position="205"/>
    </location>
</feature>
<evidence type="ECO:0000313" key="6">
    <source>
        <dbReference type="Proteomes" id="UP000069940"/>
    </source>
</evidence>
<proteinExistence type="inferred from homology"/>
<evidence type="ECO:0000256" key="4">
    <source>
        <dbReference type="SAM" id="MobiDB-lite"/>
    </source>
</evidence>
<evidence type="ECO:0008006" key="7">
    <source>
        <dbReference type="Google" id="ProtNLM"/>
    </source>
</evidence>
<keyword evidence="2 3" id="KW-0175">Coiled coil</keyword>
<feature type="coiled-coil region" evidence="3">
    <location>
        <begin position="243"/>
        <end position="277"/>
    </location>
</feature>
<sequence length="522" mass="58945">MISHEVNFFVDSDKQSKERKKHTKMTMQSSFDFEEHMEKYDLENSAIHRKLQSKVEALKIMRNELEKYRSERDQFKLMAETLQMRYSAMKSSLNSPEFQAAGFGHSSAVSLLVNQTRERNMSLSTEVEALRQRVHELEGDIEVLRTKNYDLQAAFNKLKSVEETKLKERKGIVWDEEKSRLIAQMEALKKKNAQLQYDFRSLLDEKEDVVMERDAYKCKAHRLNHELSVMLKGDKSQQKIVDIDGLILENKYQQEKITNLENELELSRQSATKYKNMLDTKRKKGIIKLGTNNNQRVMSHSQVKDLLERGTVEELPLKAATISELKSLCLALLDNVNDKSLALSHQKKTNKLLAAKITELEQRILAVTGTSELAATSSLSLSQILLNGYTSATVDLDLSEEIKRLKMLNQSEFSSDNSAEELKANGHAEGASSNTSQGLPTELLSSESNKSLPSCSEIGEQDYGHESSSDLTSNAEDSTGILLEPYIRASRAGSTDSKLPELPPEIAELVRQLSDSMDDGAN</sequence>
<evidence type="ECO:0000313" key="5">
    <source>
        <dbReference type="EnsemblMetazoa" id="AALFPA23_015533.P22599"/>
    </source>
</evidence>
<evidence type="ECO:0000256" key="3">
    <source>
        <dbReference type="SAM" id="Coils"/>
    </source>
</evidence>
<comment type="similarity">
    <text evidence="1">Belongs to the CCDC149 family.</text>
</comment>
<dbReference type="EnsemblMetazoa" id="AALFPA23_015533.R22599">
    <property type="protein sequence ID" value="AALFPA23_015533.P22599"/>
    <property type="gene ID" value="AALFPA23_015533"/>
</dbReference>
<reference evidence="6" key="1">
    <citation type="journal article" date="2015" name="Proc. Natl. Acad. Sci. U.S.A.">
        <title>Genome sequence of the Asian Tiger mosquito, Aedes albopictus, reveals insights into its biology, genetics, and evolution.</title>
        <authorList>
            <person name="Chen X.G."/>
            <person name="Jiang X."/>
            <person name="Gu J."/>
            <person name="Xu M."/>
            <person name="Wu Y."/>
            <person name="Deng Y."/>
            <person name="Zhang C."/>
            <person name="Bonizzoni M."/>
            <person name="Dermauw W."/>
            <person name="Vontas J."/>
            <person name="Armbruster P."/>
            <person name="Huang X."/>
            <person name="Yang Y."/>
            <person name="Zhang H."/>
            <person name="He W."/>
            <person name="Peng H."/>
            <person name="Liu Y."/>
            <person name="Wu K."/>
            <person name="Chen J."/>
            <person name="Lirakis M."/>
            <person name="Topalis P."/>
            <person name="Van Leeuwen T."/>
            <person name="Hall A.B."/>
            <person name="Jiang X."/>
            <person name="Thorpe C."/>
            <person name="Mueller R.L."/>
            <person name="Sun C."/>
            <person name="Waterhouse R.M."/>
            <person name="Yan G."/>
            <person name="Tu Z.J."/>
            <person name="Fang X."/>
            <person name="James A.A."/>
        </authorList>
    </citation>
    <scope>NUCLEOTIDE SEQUENCE [LARGE SCALE GENOMIC DNA]</scope>
    <source>
        <strain evidence="6">Foshan</strain>
    </source>
</reference>
<dbReference type="RefSeq" id="XP_019561966.3">
    <property type="nucleotide sequence ID" value="XM_019706421.3"/>
</dbReference>
<feature type="coiled-coil region" evidence="3">
    <location>
        <begin position="113"/>
        <end position="147"/>
    </location>
</feature>
<feature type="region of interest" description="Disordered" evidence="4">
    <location>
        <begin position="416"/>
        <end position="477"/>
    </location>
</feature>
<dbReference type="Proteomes" id="UP000069940">
    <property type="component" value="Unassembled WGS sequence"/>
</dbReference>
<keyword evidence="6" id="KW-1185">Reference proteome</keyword>
<dbReference type="PANTHER" id="PTHR21682">
    <property type="entry name" value="COILED-COIL DOMAIN-CONTAINING PROTEIN 149"/>
    <property type="match status" value="1"/>
</dbReference>
<name>A0ABM1Z6I7_AEDAL</name>
<protein>
    <recommendedName>
        <fullName evidence="7">Coiled-coil domain-containing protein 149</fullName>
    </recommendedName>
</protein>
<dbReference type="InterPro" id="IPR019179">
    <property type="entry name" value="CC149"/>
</dbReference>
<accession>A0ABM1Z6I7</accession>
<evidence type="ECO:0000256" key="1">
    <source>
        <dbReference type="ARBA" id="ARBA00005872"/>
    </source>
</evidence>
<dbReference type="PANTHER" id="PTHR21682:SF2">
    <property type="entry name" value="COILED-COIL DOMAIN-CONTAINING PROTEIN 149"/>
    <property type="match status" value="1"/>
</dbReference>
<dbReference type="Pfam" id="PF09789">
    <property type="entry name" value="CC149"/>
    <property type="match status" value="1"/>
</dbReference>
<dbReference type="GeneID" id="109430362"/>
<reference evidence="5" key="2">
    <citation type="submission" date="2025-05" db="UniProtKB">
        <authorList>
            <consortium name="EnsemblMetazoa"/>
        </authorList>
    </citation>
    <scope>IDENTIFICATION</scope>
    <source>
        <strain evidence="5">Foshan</strain>
    </source>
</reference>
<organism evidence="5 6">
    <name type="scientific">Aedes albopictus</name>
    <name type="common">Asian tiger mosquito</name>
    <name type="synonym">Stegomyia albopicta</name>
    <dbReference type="NCBI Taxonomy" id="7160"/>
    <lineage>
        <taxon>Eukaryota</taxon>
        <taxon>Metazoa</taxon>
        <taxon>Ecdysozoa</taxon>
        <taxon>Arthropoda</taxon>
        <taxon>Hexapoda</taxon>
        <taxon>Insecta</taxon>
        <taxon>Pterygota</taxon>
        <taxon>Neoptera</taxon>
        <taxon>Endopterygota</taxon>
        <taxon>Diptera</taxon>
        <taxon>Nematocera</taxon>
        <taxon>Culicoidea</taxon>
        <taxon>Culicidae</taxon>
        <taxon>Culicinae</taxon>
        <taxon>Aedini</taxon>
        <taxon>Aedes</taxon>
        <taxon>Stegomyia</taxon>
    </lineage>
</organism>
<feature type="compositionally biased region" description="Polar residues" evidence="4">
    <location>
        <begin position="431"/>
        <end position="454"/>
    </location>
</feature>
<evidence type="ECO:0000256" key="2">
    <source>
        <dbReference type="ARBA" id="ARBA00023054"/>
    </source>
</evidence>
<dbReference type="SUPFAM" id="SSF75704">
    <property type="entry name" value="Mitotic arrest deficient-like 1, Mad1"/>
    <property type="match status" value="1"/>
</dbReference>
<feature type="coiled-coil region" evidence="3">
    <location>
        <begin position="48"/>
        <end position="85"/>
    </location>
</feature>